<keyword evidence="1" id="KW-0472">Membrane</keyword>
<feature type="transmembrane region" description="Helical" evidence="1">
    <location>
        <begin position="20"/>
        <end position="46"/>
    </location>
</feature>
<dbReference type="PROSITE" id="PS51257">
    <property type="entry name" value="PROKAR_LIPOPROTEIN"/>
    <property type="match status" value="1"/>
</dbReference>
<dbReference type="Proteomes" id="UP000448867">
    <property type="component" value="Unassembled WGS sequence"/>
</dbReference>
<feature type="transmembrane region" description="Helical" evidence="1">
    <location>
        <begin position="107"/>
        <end position="128"/>
    </location>
</feature>
<proteinExistence type="predicted"/>
<dbReference type="Pfam" id="PF04854">
    <property type="entry name" value="DUF624"/>
    <property type="match status" value="1"/>
</dbReference>
<name>A0A7X2J006_9BACI</name>
<reference evidence="2 3" key="1">
    <citation type="submission" date="2019-11" db="EMBL/GenBank/DDBJ databases">
        <title>Bacillus lacus genome.</title>
        <authorList>
            <person name="Allen C.J."/>
            <person name="Newman J.D."/>
        </authorList>
    </citation>
    <scope>NUCLEOTIDE SEQUENCE [LARGE SCALE GENOMIC DNA]</scope>
    <source>
        <strain evidence="2 3">KCTC 33946</strain>
    </source>
</reference>
<keyword evidence="3" id="KW-1185">Reference proteome</keyword>
<dbReference type="OrthoDB" id="2182676at2"/>
<protein>
    <submittedName>
        <fullName evidence="2">DUF624 domain-containing protein</fullName>
    </submittedName>
</protein>
<dbReference type="EMBL" id="WKKI01000021">
    <property type="protein sequence ID" value="MRX72806.1"/>
    <property type="molecule type" value="Genomic_DNA"/>
</dbReference>
<keyword evidence="1" id="KW-1133">Transmembrane helix</keyword>
<gene>
    <name evidence="2" type="ORF">GJU40_11680</name>
</gene>
<dbReference type="AlphaFoldDB" id="A0A7X2J006"/>
<evidence type="ECO:0000256" key="1">
    <source>
        <dbReference type="SAM" id="Phobius"/>
    </source>
</evidence>
<evidence type="ECO:0000313" key="2">
    <source>
        <dbReference type="EMBL" id="MRX72806.1"/>
    </source>
</evidence>
<dbReference type="RefSeq" id="WP_154307962.1">
    <property type="nucleotide sequence ID" value="NZ_WKKI01000021.1"/>
</dbReference>
<evidence type="ECO:0000313" key="3">
    <source>
        <dbReference type="Proteomes" id="UP000448867"/>
    </source>
</evidence>
<feature type="transmembrane region" description="Helical" evidence="1">
    <location>
        <begin position="76"/>
        <end position="95"/>
    </location>
</feature>
<dbReference type="InterPro" id="IPR006938">
    <property type="entry name" value="DUF624"/>
</dbReference>
<organism evidence="2 3">
    <name type="scientific">Metabacillus lacus</name>
    <dbReference type="NCBI Taxonomy" id="1983721"/>
    <lineage>
        <taxon>Bacteria</taxon>
        <taxon>Bacillati</taxon>
        <taxon>Bacillota</taxon>
        <taxon>Bacilli</taxon>
        <taxon>Bacillales</taxon>
        <taxon>Bacillaceae</taxon>
        <taxon>Metabacillus</taxon>
    </lineage>
</organism>
<sequence length="203" mass="23606">MNLMSVKNVKLVEKTVDFLLVNLIWFVSCLPVVTIFPATAAMFGVVRQQYLRKENSLGIIKSYYSYFFQILRQHRLLNMVWTLMGLIIFVDLIWIKTIEQPFFEFLFSSFSYLFFNASLIMFSAIVHFETDSKGIVLNSATIILSYPFKILMVGITLYIFLITLLTFPAAVLFAASIYTLIVFSYCHSLFDRFAKRKVKMTLQ</sequence>
<feature type="transmembrane region" description="Helical" evidence="1">
    <location>
        <begin position="167"/>
        <end position="190"/>
    </location>
</feature>
<comment type="caution">
    <text evidence="2">The sequence shown here is derived from an EMBL/GenBank/DDBJ whole genome shotgun (WGS) entry which is preliminary data.</text>
</comment>
<accession>A0A7X2J006</accession>
<feature type="transmembrane region" description="Helical" evidence="1">
    <location>
        <begin position="135"/>
        <end position="161"/>
    </location>
</feature>
<keyword evidence="1" id="KW-0812">Transmembrane</keyword>